<dbReference type="InterPro" id="IPR050483">
    <property type="entry name" value="CoA-transferase_III_domain"/>
</dbReference>
<dbReference type="Gene3D" id="3.40.50.10540">
    <property type="entry name" value="Crotonobetainyl-coa:carnitine coa-transferase, domain 1"/>
    <property type="match status" value="1"/>
</dbReference>
<evidence type="ECO:0000256" key="1">
    <source>
        <dbReference type="ARBA" id="ARBA00022679"/>
    </source>
</evidence>
<dbReference type="PANTHER" id="PTHR48207:SF3">
    <property type="entry name" value="SUCCINATE--HYDROXYMETHYLGLUTARATE COA-TRANSFERASE"/>
    <property type="match status" value="1"/>
</dbReference>
<sequence>MARLPLEGIRIIDSTYVFALPYAGGLLADMGADVIKIEGPGRPDVTRTGGYAGQFPENDIGDDWWNRPSTYNLIHRGKKSITLDMTDSRGRDAFRDLIKVSDVVMENFTPRGMRSWDLDYP</sequence>
<dbReference type="InterPro" id="IPR003673">
    <property type="entry name" value="CoA-Trfase_fam_III"/>
</dbReference>
<evidence type="ECO:0008006" key="3">
    <source>
        <dbReference type="Google" id="ProtNLM"/>
    </source>
</evidence>
<keyword evidence="1" id="KW-0808">Transferase</keyword>
<reference evidence="2" key="1">
    <citation type="submission" date="2018-05" db="EMBL/GenBank/DDBJ databases">
        <authorList>
            <person name="Lanie J.A."/>
            <person name="Ng W.-L."/>
            <person name="Kazmierczak K.M."/>
            <person name="Andrzejewski T.M."/>
            <person name="Davidsen T.M."/>
            <person name="Wayne K.J."/>
            <person name="Tettelin H."/>
            <person name="Glass J.I."/>
            <person name="Rusch D."/>
            <person name="Podicherti R."/>
            <person name="Tsui H.-C.T."/>
            <person name="Winkler M.E."/>
        </authorList>
    </citation>
    <scope>NUCLEOTIDE SEQUENCE</scope>
</reference>
<dbReference type="PANTHER" id="PTHR48207">
    <property type="entry name" value="SUCCINATE--HYDROXYMETHYLGLUTARATE COA-TRANSFERASE"/>
    <property type="match status" value="1"/>
</dbReference>
<protein>
    <recommendedName>
        <fullName evidence="3">CoA transferase</fullName>
    </recommendedName>
</protein>
<feature type="non-terminal residue" evidence="2">
    <location>
        <position position="121"/>
    </location>
</feature>
<dbReference type="EMBL" id="UINC01000670">
    <property type="protein sequence ID" value="SUZ59307.1"/>
    <property type="molecule type" value="Genomic_DNA"/>
</dbReference>
<evidence type="ECO:0000313" key="2">
    <source>
        <dbReference type="EMBL" id="SUZ59307.1"/>
    </source>
</evidence>
<dbReference type="InterPro" id="IPR023606">
    <property type="entry name" value="CoA-Trfase_III_dom_1_sf"/>
</dbReference>
<accession>A0A381NY20</accession>
<dbReference type="SUPFAM" id="SSF89796">
    <property type="entry name" value="CoA-transferase family III (CaiB/BaiF)"/>
    <property type="match status" value="1"/>
</dbReference>
<proteinExistence type="predicted"/>
<organism evidence="2">
    <name type="scientific">marine metagenome</name>
    <dbReference type="NCBI Taxonomy" id="408172"/>
    <lineage>
        <taxon>unclassified sequences</taxon>
        <taxon>metagenomes</taxon>
        <taxon>ecological metagenomes</taxon>
    </lineage>
</organism>
<dbReference type="AlphaFoldDB" id="A0A381NY20"/>
<dbReference type="Pfam" id="PF02515">
    <property type="entry name" value="CoA_transf_3"/>
    <property type="match status" value="1"/>
</dbReference>
<gene>
    <name evidence="2" type="ORF">METZ01_LOCUS12161</name>
</gene>
<dbReference type="GO" id="GO:0008410">
    <property type="term" value="F:CoA-transferase activity"/>
    <property type="evidence" value="ECO:0007669"/>
    <property type="project" value="TreeGrafter"/>
</dbReference>
<name>A0A381NY20_9ZZZZ</name>